<comment type="caution">
    <text evidence="2">The sequence shown here is derived from an EMBL/GenBank/DDBJ whole genome shotgun (WGS) entry which is preliminary data.</text>
</comment>
<dbReference type="Proteomes" id="UP000799777">
    <property type="component" value="Unassembled WGS sequence"/>
</dbReference>
<sequence length="133" mass="15495">DENNIPGKSIPQRYAYRLRRNRFEKWLPAQSATRTTIRCRHSPAALSSAYLKRKQRTKLLIHLEIKSVLYGISRRMEEHKPTLDKEAPKMTECGEMPRSEVKADRRSRTMFGADGHATLERTHCLSVSRKTEE</sequence>
<accession>A0A9P4HK44</accession>
<feature type="compositionally biased region" description="Basic and acidic residues" evidence="1">
    <location>
        <begin position="79"/>
        <end position="89"/>
    </location>
</feature>
<feature type="non-terminal residue" evidence="2">
    <location>
        <position position="133"/>
    </location>
</feature>
<evidence type="ECO:0000256" key="1">
    <source>
        <dbReference type="SAM" id="MobiDB-lite"/>
    </source>
</evidence>
<feature type="compositionally biased region" description="Basic and acidic residues" evidence="1">
    <location>
        <begin position="95"/>
        <end position="107"/>
    </location>
</feature>
<organism evidence="2 3">
    <name type="scientific">Setomelanomma holmii</name>
    <dbReference type="NCBI Taxonomy" id="210430"/>
    <lineage>
        <taxon>Eukaryota</taxon>
        <taxon>Fungi</taxon>
        <taxon>Dikarya</taxon>
        <taxon>Ascomycota</taxon>
        <taxon>Pezizomycotina</taxon>
        <taxon>Dothideomycetes</taxon>
        <taxon>Pleosporomycetidae</taxon>
        <taxon>Pleosporales</taxon>
        <taxon>Pleosporineae</taxon>
        <taxon>Phaeosphaeriaceae</taxon>
        <taxon>Setomelanomma</taxon>
    </lineage>
</organism>
<gene>
    <name evidence="2" type="ORF">EK21DRAFT_35794</name>
</gene>
<feature type="non-terminal residue" evidence="2">
    <location>
        <position position="1"/>
    </location>
</feature>
<evidence type="ECO:0000313" key="3">
    <source>
        <dbReference type="Proteomes" id="UP000799777"/>
    </source>
</evidence>
<name>A0A9P4HK44_9PLEO</name>
<proteinExistence type="predicted"/>
<evidence type="ECO:0000313" key="2">
    <source>
        <dbReference type="EMBL" id="KAF2036746.1"/>
    </source>
</evidence>
<dbReference type="AlphaFoldDB" id="A0A9P4HK44"/>
<feature type="region of interest" description="Disordered" evidence="1">
    <location>
        <begin position="79"/>
        <end position="115"/>
    </location>
</feature>
<reference evidence="2" key="1">
    <citation type="journal article" date="2020" name="Stud. Mycol.">
        <title>101 Dothideomycetes genomes: a test case for predicting lifestyles and emergence of pathogens.</title>
        <authorList>
            <person name="Haridas S."/>
            <person name="Albert R."/>
            <person name="Binder M."/>
            <person name="Bloem J."/>
            <person name="Labutti K."/>
            <person name="Salamov A."/>
            <person name="Andreopoulos B."/>
            <person name="Baker S."/>
            <person name="Barry K."/>
            <person name="Bills G."/>
            <person name="Bluhm B."/>
            <person name="Cannon C."/>
            <person name="Castanera R."/>
            <person name="Culley D."/>
            <person name="Daum C."/>
            <person name="Ezra D."/>
            <person name="Gonzalez J."/>
            <person name="Henrissat B."/>
            <person name="Kuo A."/>
            <person name="Liang C."/>
            <person name="Lipzen A."/>
            <person name="Lutzoni F."/>
            <person name="Magnuson J."/>
            <person name="Mondo S."/>
            <person name="Nolan M."/>
            <person name="Ohm R."/>
            <person name="Pangilinan J."/>
            <person name="Park H.-J."/>
            <person name="Ramirez L."/>
            <person name="Alfaro M."/>
            <person name="Sun H."/>
            <person name="Tritt A."/>
            <person name="Yoshinaga Y."/>
            <person name="Zwiers L.-H."/>
            <person name="Turgeon B."/>
            <person name="Goodwin S."/>
            <person name="Spatafora J."/>
            <person name="Crous P."/>
            <person name="Grigoriev I."/>
        </authorList>
    </citation>
    <scope>NUCLEOTIDE SEQUENCE</scope>
    <source>
        <strain evidence="2">CBS 110217</strain>
    </source>
</reference>
<keyword evidence="3" id="KW-1185">Reference proteome</keyword>
<dbReference type="EMBL" id="ML978154">
    <property type="protein sequence ID" value="KAF2036746.1"/>
    <property type="molecule type" value="Genomic_DNA"/>
</dbReference>
<protein>
    <submittedName>
        <fullName evidence="2">Uncharacterized protein</fullName>
    </submittedName>
</protein>